<dbReference type="AlphaFoldDB" id="A0A565C190"/>
<sequence length="167" mass="18355">MSPYRNILHGHGFAFVFLLSLATSTADSAQHLGIFNFTNNGDPNNPIFGVEFDVFANQEFNDINDNHVGVDVNSLTSVSSAVAEFYDGQRFTELRLNSGDNYQAWIEFNGSAINVTIARASSMKPVYRGELEGKQVAVKRIMVSPRESVAGTSEFLAEVGARKEERA</sequence>
<proteinExistence type="inferred from homology"/>
<dbReference type="EMBL" id="CABITT030000006">
    <property type="protein sequence ID" value="VVB07409.1"/>
    <property type="molecule type" value="Genomic_DNA"/>
</dbReference>
<feature type="domain" description="Legume lectin" evidence="4">
    <location>
        <begin position="5"/>
        <end position="124"/>
    </location>
</feature>
<keyword evidence="3" id="KW-0732">Signal</keyword>
<gene>
    <name evidence="5" type="ORF">ANE_LOCUS17853</name>
</gene>
<dbReference type="SUPFAM" id="SSF49899">
    <property type="entry name" value="Concanavalin A-like lectins/glucanases"/>
    <property type="match status" value="1"/>
</dbReference>
<keyword evidence="2" id="KW-0430">Lectin</keyword>
<dbReference type="Proteomes" id="UP000489600">
    <property type="component" value="Unassembled WGS sequence"/>
</dbReference>
<dbReference type="GO" id="GO:0030246">
    <property type="term" value="F:carbohydrate binding"/>
    <property type="evidence" value="ECO:0007669"/>
    <property type="project" value="UniProtKB-KW"/>
</dbReference>
<feature type="chain" id="PRO_5022008710" description="Legume lectin domain-containing protein" evidence="3">
    <location>
        <begin position="29"/>
        <end position="167"/>
    </location>
</feature>
<dbReference type="OrthoDB" id="543442at2759"/>
<comment type="caution">
    <text evidence="5">The sequence shown here is derived from an EMBL/GenBank/DDBJ whole genome shotgun (WGS) entry which is preliminary data.</text>
</comment>
<feature type="signal peptide" evidence="3">
    <location>
        <begin position="1"/>
        <end position="28"/>
    </location>
</feature>
<dbReference type="InterPro" id="IPR001220">
    <property type="entry name" value="Legume_lectin_dom"/>
</dbReference>
<name>A0A565C190_9BRAS</name>
<comment type="similarity">
    <text evidence="1">Belongs to the leguminous lectin family.</text>
</comment>
<evidence type="ECO:0000256" key="3">
    <source>
        <dbReference type="SAM" id="SignalP"/>
    </source>
</evidence>
<keyword evidence="6" id="KW-1185">Reference proteome</keyword>
<dbReference type="PANTHER" id="PTHR32401:SF38">
    <property type="entry name" value="LECTIN-LIKE PROTEIN"/>
    <property type="match status" value="1"/>
</dbReference>
<dbReference type="InterPro" id="IPR013320">
    <property type="entry name" value="ConA-like_dom_sf"/>
</dbReference>
<evidence type="ECO:0000256" key="1">
    <source>
        <dbReference type="ARBA" id="ARBA00007606"/>
    </source>
</evidence>
<evidence type="ECO:0000313" key="5">
    <source>
        <dbReference type="EMBL" id="VVB07409.1"/>
    </source>
</evidence>
<organism evidence="5 6">
    <name type="scientific">Arabis nemorensis</name>
    <dbReference type="NCBI Taxonomy" id="586526"/>
    <lineage>
        <taxon>Eukaryota</taxon>
        <taxon>Viridiplantae</taxon>
        <taxon>Streptophyta</taxon>
        <taxon>Embryophyta</taxon>
        <taxon>Tracheophyta</taxon>
        <taxon>Spermatophyta</taxon>
        <taxon>Magnoliopsida</taxon>
        <taxon>eudicotyledons</taxon>
        <taxon>Gunneridae</taxon>
        <taxon>Pentapetalae</taxon>
        <taxon>rosids</taxon>
        <taxon>malvids</taxon>
        <taxon>Brassicales</taxon>
        <taxon>Brassicaceae</taxon>
        <taxon>Arabideae</taxon>
        <taxon>Arabis</taxon>
    </lineage>
</organism>
<evidence type="ECO:0000313" key="6">
    <source>
        <dbReference type="Proteomes" id="UP000489600"/>
    </source>
</evidence>
<dbReference type="Pfam" id="PF00139">
    <property type="entry name" value="Lectin_legB"/>
    <property type="match status" value="1"/>
</dbReference>
<evidence type="ECO:0000259" key="4">
    <source>
        <dbReference type="Pfam" id="PF00139"/>
    </source>
</evidence>
<dbReference type="PANTHER" id="PTHR32401">
    <property type="entry name" value="CONCANAVALIN A-LIKE LECTIN FAMILY PROTEIN"/>
    <property type="match status" value="1"/>
</dbReference>
<protein>
    <recommendedName>
        <fullName evidence="4">Legume lectin domain-containing protein</fullName>
    </recommendedName>
</protein>
<reference evidence="5" key="1">
    <citation type="submission" date="2019-07" db="EMBL/GenBank/DDBJ databases">
        <authorList>
            <person name="Dittberner H."/>
        </authorList>
    </citation>
    <scope>NUCLEOTIDE SEQUENCE [LARGE SCALE GENOMIC DNA]</scope>
</reference>
<accession>A0A565C190</accession>
<dbReference type="Gene3D" id="2.60.120.200">
    <property type="match status" value="1"/>
</dbReference>
<dbReference type="InterPro" id="IPR050258">
    <property type="entry name" value="Leguminous_Lectin"/>
</dbReference>
<evidence type="ECO:0000256" key="2">
    <source>
        <dbReference type="ARBA" id="ARBA00022734"/>
    </source>
</evidence>